<name>A0A812IHM4_9DINO</name>
<dbReference type="Proteomes" id="UP000604046">
    <property type="component" value="Unassembled WGS sequence"/>
</dbReference>
<dbReference type="OrthoDB" id="10313434at2759"/>
<evidence type="ECO:0000313" key="2">
    <source>
        <dbReference type="EMBL" id="CAE7033660.1"/>
    </source>
</evidence>
<reference evidence="2" key="1">
    <citation type="submission" date="2021-02" db="EMBL/GenBank/DDBJ databases">
        <authorList>
            <person name="Dougan E. K."/>
            <person name="Rhodes N."/>
            <person name="Thang M."/>
            <person name="Chan C."/>
        </authorList>
    </citation>
    <scope>NUCLEOTIDE SEQUENCE</scope>
</reference>
<gene>
    <name evidence="2" type="ORF">SNAT2548_LOCUS4026</name>
</gene>
<comment type="caution">
    <text evidence="2">The sequence shown here is derived from an EMBL/GenBank/DDBJ whole genome shotgun (WGS) entry which is preliminary data.</text>
</comment>
<sequence>MESDGGCVPLPGRRRTRTDFSAADLDGSDREDWAASLPLSTGGTDEICRNDAPNLLQDFNSLQILPKSKPCLPSLDEFLTEPRSLSEFLAPDDDHSDKRRCWTADVSELQS</sequence>
<accession>A0A812IHM4</accession>
<protein>
    <submittedName>
        <fullName evidence="2">Uncharacterized protein</fullName>
    </submittedName>
</protein>
<dbReference type="EMBL" id="CAJNDS010000247">
    <property type="protein sequence ID" value="CAE7033660.1"/>
    <property type="molecule type" value="Genomic_DNA"/>
</dbReference>
<organism evidence="2 3">
    <name type="scientific">Symbiodinium natans</name>
    <dbReference type="NCBI Taxonomy" id="878477"/>
    <lineage>
        <taxon>Eukaryota</taxon>
        <taxon>Sar</taxon>
        <taxon>Alveolata</taxon>
        <taxon>Dinophyceae</taxon>
        <taxon>Suessiales</taxon>
        <taxon>Symbiodiniaceae</taxon>
        <taxon>Symbiodinium</taxon>
    </lineage>
</organism>
<dbReference type="AlphaFoldDB" id="A0A812IHM4"/>
<keyword evidence="3" id="KW-1185">Reference proteome</keyword>
<feature type="region of interest" description="Disordered" evidence="1">
    <location>
        <begin position="1"/>
        <end position="27"/>
    </location>
</feature>
<proteinExistence type="predicted"/>
<evidence type="ECO:0000313" key="3">
    <source>
        <dbReference type="Proteomes" id="UP000604046"/>
    </source>
</evidence>
<evidence type="ECO:0000256" key="1">
    <source>
        <dbReference type="SAM" id="MobiDB-lite"/>
    </source>
</evidence>